<dbReference type="Pfam" id="PF13115">
    <property type="entry name" value="YtkA"/>
    <property type="match status" value="2"/>
</dbReference>
<feature type="domain" description="YtkA-like" evidence="2">
    <location>
        <begin position="36"/>
        <end position="115"/>
    </location>
</feature>
<reference evidence="3" key="1">
    <citation type="journal article" date="2021" name="PeerJ">
        <title>Extensive microbial diversity within the chicken gut microbiome revealed by metagenomics and culture.</title>
        <authorList>
            <person name="Gilroy R."/>
            <person name="Ravi A."/>
            <person name="Getino M."/>
            <person name="Pursley I."/>
            <person name="Horton D.L."/>
            <person name="Alikhan N.F."/>
            <person name="Baker D."/>
            <person name="Gharbi K."/>
            <person name="Hall N."/>
            <person name="Watson M."/>
            <person name="Adriaenssens E.M."/>
            <person name="Foster-Nyarko E."/>
            <person name="Jarju S."/>
            <person name="Secka A."/>
            <person name="Antonio M."/>
            <person name="Oren A."/>
            <person name="Chaudhuri R.R."/>
            <person name="La Ragione R."/>
            <person name="Hildebrand F."/>
            <person name="Pallen M.J."/>
        </authorList>
    </citation>
    <scope>NUCLEOTIDE SEQUENCE</scope>
    <source>
        <strain evidence="3">CHK171-7178</strain>
    </source>
</reference>
<dbReference type="AlphaFoldDB" id="A0A921FZ55"/>
<sequence>MKKRIGLYLMVFMLATLAACGKEEEGINTDGEMPLPLEVDLTVTEQAEVDGTIEMAAVVSQGDEKIEDADEVVFEIWEESKKDESFKIEAANEKDGLYTAETAFDHDGLFHVQVHVSARTLHTMPKKEVIVGNGGHYEEADEGEVEHEHEHEHADGFSMHFMNPENMKSGESAKLVVHLEVDGQPFEKARVRYEIWNETNPEKHDWVDVDESTAGEYATSYTFEEADTYKIQIHVEDDKELHEHEEHTLEVK</sequence>
<feature type="signal peptide" evidence="1">
    <location>
        <begin position="1"/>
        <end position="18"/>
    </location>
</feature>
<name>A0A921FZ55_SPOPS</name>
<gene>
    <name evidence="3" type="ORF">K8V56_07975</name>
</gene>
<feature type="domain" description="YtkA-like" evidence="2">
    <location>
        <begin position="153"/>
        <end position="234"/>
    </location>
</feature>
<evidence type="ECO:0000256" key="1">
    <source>
        <dbReference type="SAM" id="SignalP"/>
    </source>
</evidence>
<comment type="caution">
    <text evidence="3">The sequence shown here is derived from an EMBL/GenBank/DDBJ whole genome shotgun (WGS) entry which is preliminary data.</text>
</comment>
<dbReference type="InterPro" id="IPR032693">
    <property type="entry name" value="YtkA-like_dom"/>
</dbReference>
<protein>
    <submittedName>
        <fullName evidence="3">FixH family protein</fullName>
    </submittedName>
</protein>
<reference evidence="3" key="2">
    <citation type="submission" date="2021-09" db="EMBL/GenBank/DDBJ databases">
        <authorList>
            <person name="Gilroy R."/>
        </authorList>
    </citation>
    <scope>NUCLEOTIDE SEQUENCE</scope>
    <source>
        <strain evidence="3">CHK171-7178</strain>
    </source>
</reference>
<proteinExistence type="predicted"/>
<dbReference type="Proteomes" id="UP000698173">
    <property type="component" value="Unassembled WGS sequence"/>
</dbReference>
<feature type="chain" id="PRO_5039293051" evidence="1">
    <location>
        <begin position="19"/>
        <end position="252"/>
    </location>
</feature>
<dbReference type="EMBL" id="DYWT01000132">
    <property type="protein sequence ID" value="HJF31701.1"/>
    <property type="molecule type" value="Genomic_DNA"/>
</dbReference>
<dbReference type="PROSITE" id="PS51257">
    <property type="entry name" value="PROKAR_LIPOPROTEIN"/>
    <property type="match status" value="1"/>
</dbReference>
<evidence type="ECO:0000313" key="3">
    <source>
        <dbReference type="EMBL" id="HJF31701.1"/>
    </source>
</evidence>
<organism evidence="3 4">
    <name type="scientific">Sporosarcina psychrophila</name>
    <name type="common">Bacillus psychrophilus</name>
    <dbReference type="NCBI Taxonomy" id="1476"/>
    <lineage>
        <taxon>Bacteria</taxon>
        <taxon>Bacillati</taxon>
        <taxon>Bacillota</taxon>
        <taxon>Bacilli</taxon>
        <taxon>Bacillales</taxon>
        <taxon>Caryophanaceae</taxon>
        <taxon>Sporosarcina</taxon>
    </lineage>
</organism>
<evidence type="ECO:0000313" key="4">
    <source>
        <dbReference type="Proteomes" id="UP000698173"/>
    </source>
</evidence>
<accession>A0A921FZ55</accession>
<keyword evidence="1" id="KW-0732">Signal</keyword>
<evidence type="ECO:0000259" key="2">
    <source>
        <dbReference type="Pfam" id="PF13115"/>
    </source>
</evidence>